<feature type="compositionally biased region" description="Acidic residues" evidence="4">
    <location>
        <begin position="424"/>
        <end position="436"/>
    </location>
</feature>
<evidence type="ECO:0000256" key="4">
    <source>
        <dbReference type="SAM" id="MobiDB-lite"/>
    </source>
</evidence>
<feature type="compositionally biased region" description="Polar residues" evidence="4">
    <location>
        <begin position="383"/>
        <end position="408"/>
    </location>
</feature>
<keyword evidence="2" id="KW-0539">Nucleus</keyword>
<keyword evidence="3" id="KW-0862">Zinc</keyword>
<dbReference type="GO" id="GO:0006357">
    <property type="term" value="P:regulation of transcription by RNA polymerase II"/>
    <property type="evidence" value="ECO:0007669"/>
    <property type="project" value="TreeGrafter"/>
</dbReference>
<evidence type="ECO:0000256" key="1">
    <source>
        <dbReference type="ARBA" id="ARBA00004123"/>
    </source>
</evidence>
<feature type="compositionally biased region" description="Low complexity" evidence="4">
    <location>
        <begin position="363"/>
        <end position="373"/>
    </location>
</feature>
<feature type="region of interest" description="Disordered" evidence="4">
    <location>
        <begin position="122"/>
        <end position="141"/>
    </location>
</feature>
<dbReference type="GO" id="GO:0048513">
    <property type="term" value="P:animal organ development"/>
    <property type="evidence" value="ECO:0007669"/>
    <property type="project" value="UniProtKB-ARBA"/>
</dbReference>
<accession>B4IDA8</accession>
<dbReference type="CDD" id="cd18315">
    <property type="entry name" value="BTB_POZ_BAB-like"/>
    <property type="match status" value="1"/>
</dbReference>
<dbReference type="HOGENOM" id="CLU_011721_3_0_1"/>
<dbReference type="PhylomeDB" id="B4IDA8"/>
<feature type="domain" description="C2H2-type" evidence="6">
    <location>
        <begin position="516"/>
        <end position="544"/>
    </location>
</feature>
<comment type="subcellular location">
    <subcellularLocation>
        <location evidence="1">Nucleus</location>
    </subcellularLocation>
</comment>
<evidence type="ECO:0000259" key="5">
    <source>
        <dbReference type="PROSITE" id="PS50097"/>
    </source>
</evidence>
<evidence type="ECO:0000256" key="2">
    <source>
        <dbReference type="ARBA" id="ARBA00023242"/>
    </source>
</evidence>
<dbReference type="AlphaFoldDB" id="B4IDA8"/>
<reference evidence="7 8" key="1">
    <citation type="journal article" date="2007" name="Nature">
        <title>Evolution of genes and genomes on the Drosophila phylogeny.</title>
        <authorList>
            <consortium name="Drosophila 12 Genomes Consortium"/>
            <person name="Clark A.G."/>
            <person name="Eisen M.B."/>
            <person name="Smith D.R."/>
            <person name="Bergman C.M."/>
            <person name="Oliver B."/>
            <person name="Markow T.A."/>
            <person name="Kaufman T.C."/>
            <person name="Kellis M."/>
            <person name="Gelbart W."/>
            <person name="Iyer V.N."/>
            <person name="Pollard D.A."/>
            <person name="Sackton T.B."/>
            <person name="Larracuente A.M."/>
            <person name="Singh N.D."/>
            <person name="Abad J.P."/>
            <person name="Abt D.N."/>
            <person name="Adryan B."/>
            <person name="Aguade M."/>
            <person name="Akashi H."/>
            <person name="Anderson W.W."/>
            <person name="Aquadro C.F."/>
            <person name="Ardell D.H."/>
            <person name="Arguello R."/>
            <person name="Artieri C.G."/>
            <person name="Barbash D.A."/>
            <person name="Barker D."/>
            <person name="Barsanti P."/>
            <person name="Batterham P."/>
            <person name="Batzoglou S."/>
            <person name="Begun D."/>
            <person name="Bhutkar A."/>
            <person name="Blanco E."/>
            <person name="Bosak S.A."/>
            <person name="Bradley R.K."/>
            <person name="Brand A.D."/>
            <person name="Brent M.R."/>
            <person name="Brooks A.N."/>
            <person name="Brown R.H."/>
            <person name="Butlin R.K."/>
            <person name="Caggese C."/>
            <person name="Calvi B.R."/>
            <person name="Bernardo de Carvalho A."/>
            <person name="Caspi A."/>
            <person name="Castrezana S."/>
            <person name="Celniker S.E."/>
            <person name="Chang J.L."/>
            <person name="Chapple C."/>
            <person name="Chatterji S."/>
            <person name="Chinwalla A."/>
            <person name="Civetta A."/>
            <person name="Clifton S.W."/>
            <person name="Comeron J.M."/>
            <person name="Costello J.C."/>
            <person name="Coyne J.A."/>
            <person name="Daub J."/>
            <person name="David R.G."/>
            <person name="Delcher A.L."/>
            <person name="Delehaunty K."/>
            <person name="Do C.B."/>
            <person name="Ebling H."/>
            <person name="Edwards K."/>
            <person name="Eickbush T."/>
            <person name="Evans J.D."/>
            <person name="Filipski A."/>
            <person name="Findeiss S."/>
            <person name="Freyhult E."/>
            <person name="Fulton L."/>
            <person name="Fulton R."/>
            <person name="Garcia A.C."/>
            <person name="Gardiner A."/>
            <person name="Garfield D.A."/>
            <person name="Garvin B.E."/>
            <person name="Gibson G."/>
            <person name="Gilbert D."/>
            <person name="Gnerre S."/>
            <person name="Godfrey J."/>
            <person name="Good R."/>
            <person name="Gotea V."/>
            <person name="Gravely B."/>
            <person name="Greenberg A.J."/>
            <person name="Griffiths-Jones S."/>
            <person name="Gross S."/>
            <person name="Guigo R."/>
            <person name="Gustafson E.A."/>
            <person name="Haerty W."/>
            <person name="Hahn M.W."/>
            <person name="Halligan D.L."/>
            <person name="Halpern A.L."/>
            <person name="Halter G.M."/>
            <person name="Han M.V."/>
            <person name="Heger A."/>
            <person name="Hillier L."/>
            <person name="Hinrichs A.S."/>
            <person name="Holmes I."/>
            <person name="Hoskins R.A."/>
            <person name="Hubisz M.J."/>
            <person name="Hultmark D."/>
            <person name="Huntley M.A."/>
            <person name="Jaffe D.B."/>
            <person name="Jagadeeshan S."/>
            <person name="Jeck W.R."/>
            <person name="Johnson J."/>
            <person name="Jones C.D."/>
            <person name="Jordan W.C."/>
            <person name="Karpen G.H."/>
            <person name="Kataoka E."/>
            <person name="Keightley P.D."/>
            <person name="Kheradpour P."/>
            <person name="Kirkness E.F."/>
            <person name="Koerich L.B."/>
            <person name="Kristiansen K."/>
            <person name="Kudrna D."/>
            <person name="Kulathinal R.J."/>
            <person name="Kumar S."/>
            <person name="Kwok R."/>
            <person name="Lander E."/>
            <person name="Langley C.H."/>
            <person name="Lapoint R."/>
            <person name="Lazzaro B.P."/>
            <person name="Lee S.J."/>
            <person name="Levesque L."/>
            <person name="Li R."/>
            <person name="Lin C.F."/>
            <person name="Lin M.F."/>
            <person name="Lindblad-Toh K."/>
            <person name="Llopart A."/>
            <person name="Long M."/>
            <person name="Low L."/>
            <person name="Lozovsky E."/>
            <person name="Lu J."/>
            <person name="Luo M."/>
            <person name="Machado C.A."/>
            <person name="Makalowski W."/>
            <person name="Marzo M."/>
            <person name="Matsuda M."/>
            <person name="Matzkin L."/>
            <person name="McAllister B."/>
            <person name="McBride C.S."/>
            <person name="McKernan B."/>
            <person name="McKernan K."/>
            <person name="Mendez-Lago M."/>
            <person name="Minx P."/>
            <person name="Mollenhauer M.U."/>
            <person name="Montooth K."/>
            <person name="Mount S.M."/>
            <person name="Mu X."/>
            <person name="Myers E."/>
            <person name="Negre B."/>
            <person name="Newfeld S."/>
            <person name="Nielsen R."/>
            <person name="Noor M.A."/>
            <person name="O'Grady P."/>
            <person name="Pachter L."/>
            <person name="Papaceit M."/>
            <person name="Parisi M.J."/>
            <person name="Parisi M."/>
            <person name="Parts L."/>
            <person name="Pedersen J.S."/>
            <person name="Pesole G."/>
            <person name="Phillippy A.M."/>
            <person name="Ponting C.P."/>
            <person name="Pop M."/>
            <person name="Porcelli D."/>
            <person name="Powell J.R."/>
            <person name="Prohaska S."/>
            <person name="Pruitt K."/>
            <person name="Puig M."/>
            <person name="Quesneville H."/>
            <person name="Ram K.R."/>
            <person name="Rand D."/>
            <person name="Rasmussen M.D."/>
            <person name="Reed L.K."/>
            <person name="Reenan R."/>
            <person name="Reily A."/>
            <person name="Remington K.A."/>
            <person name="Rieger T.T."/>
            <person name="Ritchie M.G."/>
            <person name="Robin C."/>
            <person name="Rogers Y.H."/>
            <person name="Rohde C."/>
            <person name="Rozas J."/>
            <person name="Rubenfield M.J."/>
            <person name="Ruiz A."/>
            <person name="Russo S."/>
            <person name="Salzberg S.L."/>
            <person name="Sanchez-Gracia A."/>
            <person name="Saranga D.J."/>
            <person name="Sato H."/>
            <person name="Schaeffer S.W."/>
            <person name="Schatz M.C."/>
            <person name="Schlenke T."/>
            <person name="Schwartz R."/>
            <person name="Segarra C."/>
            <person name="Singh R.S."/>
            <person name="Sirot L."/>
            <person name="Sirota M."/>
            <person name="Sisneros N.B."/>
            <person name="Smith C.D."/>
            <person name="Smith T.F."/>
            <person name="Spieth J."/>
            <person name="Stage D.E."/>
            <person name="Stark A."/>
            <person name="Stephan W."/>
            <person name="Strausberg R.L."/>
            <person name="Strempel S."/>
            <person name="Sturgill D."/>
            <person name="Sutton G."/>
            <person name="Sutton G.G."/>
            <person name="Tao W."/>
            <person name="Teichmann S."/>
            <person name="Tobari Y.N."/>
            <person name="Tomimura Y."/>
            <person name="Tsolas J.M."/>
            <person name="Valente V.L."/>
            <person name="Venter E."/>
            <person name="Venter J.C."/>
            <person name="Vicario S."/>
            <person name="Vieira F.G."/>
            <person name="Vilella A.J."/>
            <person name="Villasante A."/>
            <person name="Walenz B."/>
            <person name="Wang J."/>
            <person name="Wasserman M."/>
            <person name="Watts T."/>
            <person name="Wilson D."/>
            <person name="Wilson R.K."/>
            <person name="Wing R.A."/>
            <person name="Wolfner M.F."/>
            <person name="Wong A."/>
            <person name="Wong G.K."/>
            <person name="Wu C.I."/>
            <person name="Wu G."/>
            <person name="Yamamoto D."/>
            <person name="Yang H.P."/>
            <person name="Yang S.P."/>
            <person name="Yorke J.A."/>
            <person name="Yoshida K."/>
            <person name="Zdobnov E."/>
            <person name="Zhang P."/>
            <person name="Zhang Y."/>
            <person name="Zimin A.V."/>
            <person name="Baldwin J."/>
            <person name="Abdouelleil A."/>
            <person name="Abdulkadir J."/>
            <person name="Abebe A."/>
            <person name="Abera B."/>
            <person name="Abreu J."/>
            <person name="Acer S.C."/>
            <person name="Aftuck L."/>
            <person name="Alexander A."/>
            <person name="An P."/>
            <person name="Anderson E."/>
            <person name="Anderson S."/>
            <person name="Arachi H."/>
            <person name="Azer M."/>
            <person name="Bachantsang P."/>
            <person name="Barry A."/>
            <person name="Bayul T."/>
            <person name="Berlin A."/>
            <person name="Bessette D."/>
            <person name="Bloom T."/>
            <person name="Blye J."/>
            <person name="Boguslavskiy L."/>
            <person name="Bonnet C."/>
            <person name="Boukhgalter B."/>
            <person name="Bourzgui I."/>
            <person name="Brown A."/>
            <person name="Cahill P."/>
            <person name="Channer S."/>
            <person name="Cheshatsang Y."/>
            <person name="Chuda L."/>
            <person name="Citroen M."/>
            <person name="Collymore A."/>
            <person name="Cooke P."/>
            <person name="Costello M."/>
            <person name="D'Aco K."/>
            <person name="Daza R."/>
            <person name="De Haan G."/>
            <person name="DeGray S."/>
            <person name="DeMaso C."/>
            <person name="Dhargay N."/>
            <person name="Dooley K."/>
            <person name="Dooley E."/>
            <person name="Doricent M."/>
            <person name="Dorje P."/>
            <person name="Dorjee K."/>
            <person name="Dupes A."/>
            <person name="Elong R."/>
            <person name="Falk J."/>
            <person name="Farina A."/>
            <person name="Faro S."/>
            <person name="Ferguson D."/>
            <person name="Fisher S."/>
            <person name="Foley C.D."/>
            <person name="Franke A."/>
            <person name="Friedrich D."/>
            <person name="Gadbois L."/>
            <person name="Gearin G."/>
            <person name="Gearin C.R."/>
            <person name="Giannoukos G."/>
            <person name="Goode T."/>
            <person name="Graham J."/>
            <person name="Grandbois E."/>
            <person name="Grewal S."/>
            <person name="Gyaltsen K."/>
            <person name="Hafez N."/>
            <person name="Hagos B."/>
            <person name="Hall J."/>
            <person name="Henson C."/>
            <person name="Hollinger A."/>
            <person name="Honan T."/>
            <person name="Huard M.D."/>
            <person name="Hughes L."/>
            <person name="Hurhula B."/>
            <person name="Husby M.E."/>
            <person name="Kamat A."/>
            <person name="Kanga B."/>
            <person name="Kashin S."/>
            <person name="Khazanovich D."/>
            <person name="Kisner P."/>
            <person name="Lance K."/>
            <person name="Lara M."/>
            <person name="Lee W."/>
            <person name="Lennon N."/>
            <person name="Letendre F."/>
            <person name="LeVine R."/>
            <person name="Lipovsky A."/>
            <person name="Liu X."/>
            <person name="Liu J."/>
            <person name="Liu S."/>
            <person name="Lokyitsang T."/>
            <person name="Lokyitsang Y."/>
            <person name="Lubonja R."/>
            <person name="Lui A."/>
            <person name="MacDonald P."/>
            <person name="Magnisalis V."/>
            <person name="Maru K."/>
            <person name="Matthews C."/>
            <person name="McCusker W."/>
            <person name="McDonough S."/>
            <person name="Mehta T."/>
            <person name="Meldrim J."/>
            <person name="Meneus L."/>
            <person name="Mihai O."/>
            <person name="Mihalev A."/>
            <person name="Mihova T."/>
            <person name="Mittelman R."/>
            <person name="Mlenga V."/>
            <person name="Montmayeur A."/>
            <person name="Mulrain L."/>
            <person name="Navidi A."/>
            <person name="Naylor J."/>
            <person name="Negash T."/>
            <person name="Nguyen T."/>
            <person name="Nguyen N."/>
            <person name="Nicol R."/>
            <person name="Norbu C."/>
            <person name="Norbu N."/>
            <person name="Novod N."/>
            <person name="O'Neill B."/>
            <person name="Osman S."/>
            <person name="Markiewicz E."/>
            <person name="Oyono O.L."/>
            <person name="Patti C."/>
            <person name="Phunkhang P."/>
            <person name="Pierre F."/>
            <person name="Priest M."/>
            <person name="Raghuraman S."/>
            <person name="Rege F."/>
            <person name="Reyes R."/>
            <person name="Rise C."/>
            <person name="Rogov P."/>
            <person name="Ross K."/>
            <person name="Ryan E."/>
            <person name="Settipalli S."/>
            <person name="Shea T."/>
            <person name="Sherpa N."/>
            <person name="Shi L."/>
            <person name="Shih D."/>
            <person name="Sparrow T."/>
            <person name="Spaulding J."/>
            <person name="Stalker J."/>
            <person name="Stange-Thomann N."/>
            <person name="Stavropoulos S."/>
            <person name="Stone C."/>
            <person name="Strader C."/>
            <person name="Tesfaye S."/>
            <person name="Thomson T."/>
            <person name="Thoulutsang Y."/>
            <person name="Thoulutsang D."/>
            <person name="Topham K."/>
            <person name="Topping I."/>
            <person name="Tsamla T."/>
            <person name="Vassiliev H."/>
            <person name="Vo A."/>
            <person name="Wangchuk T."/>
            <person name="Wangdi T."/>
            <person name="Weiand M."/>
            <person name="Wilkinson J."/>
            <person name="Wilson A."/>
            <person name="Yadav S."/>
            <person name="Young G."/>
            <person name="Yu Q."/>
            <person name="Zembek L."/>
            <person name="Zhong D."/>
            <person name="Zimmer A."/>
            <person name="Zwirko Z."/>
            <person name="Jaffe D.B."/>
            <person name="Alvarez P."/>
            <person name="Brockman W."/>
            <person name="Butler J."/>
            <person name="Chin C."/>
            <person name="Gnerre S."/>
            <person name="Grabherr M."/>
            <person name="Kleber M."/>
            <person name="Mauceli E."/>
            <person name="MacCallum I."/>
        </authorList>
    </citation>
    <scope>NUCLEOTIDE SEQUENCE [LARGE SCALE GENOMIC DNA]</scope>
    <source>
        <strain evidence="8">Rob3c / Tucson 14021-0248.25</strain>
    </source>
</reference>
<protein>
    <submittedName>
        <fullName evidence="7">GM16826</fullName>
    </submittedName>
</protein>
<dbReference type="InterPro" id="IPR051095">
    <property type="entry name" value="Dros_DevTransReg"/>
</dbReference>
<dbReference type="PANTHER" id="PTHR23110">
    <property type="entry name" value="BTB DOMAIN TRANSCRIPTION FACTOR"/>
    <property type="match status" value="1"/>
</dbReference>
<dbReference type="EMBL" id="CH480829">
    <property type="protein sequence ID" value="EDW45534.1"/>
    <property type="molecule type" value="Genomic_DNA"/>
</dbReference>
<dbReference type="STRING" id="7238.B4IDA8"/>
<feature type="compositionally biased region" description="Low complexity" evidence="4">
    <location>
        <begin position="613"/>
        <end position="624"/>
    </location>
</feature>
<dbReference type="SMART" id="SM00225">
    <property type="entry name" value="BTB"/>
    <property type="match status" value="1"/>
</dbReference>
<feature type="region of interest" description="Disordered" evidence="4">
    <location>
        <begin position="656"/>
        <end position="792"/>
    </location>
</feature>
<dbReference type="FunFam" id="3.30.710.10:FF:000156">
    <property type="entry name" value="Zinc finger protein chinmo"/>
    <property type="match status" value="1"/>
</dbReference>
<proteinExistence type="predicted"/>
<dbReference type="InterPro" id="IPR013087">
    <property type="entry name" value="Znf_C2H2_type"/>
</dbReference>
<dbReference type="InterPro" id="IPR000210">
    <property type="entry name" value="BTB/POZ_dom"/>
</dbReference>
<dbReference type="InterPro" id="IPR011333">
    <property type="entry name" value="SKP1/BTB/POZ_sf"/>
</dbReference>
<dbReference type="GO" id="GO:0008270">
    <property type="term" value="F:zinc ion binding"/>
    <property type="evidence" value="ECO:0007669"/>
    <property type="project" value="UniProtKB-KW"/>
</dbReference>
<gene>
    <name evidence="7" type="primary">Dsec\GM16826</name>
    <name evidence="7" type="ORF">Dsec_GM16826</name>
</gene>
<evidence type="ECO:0000313" key="7">
    <source>
        <dbReference type="EMBL" id="EDW45534.1"/>
    </source>
</evidence>
<evidence type="ECO:0000256" key="3">
    <source>
        <dbReference type="PROSITE-ProRule" id="PRU00042"/>
    </source>
</evidence>
<sequence length="792" mass="82596">MDPQQQFCLKWNSFSSNLAITFSNLFKSDLLADVILSCDGVVFKAHKLILAACSKKFADLFENTPTNGQCVIILEATTPDNMAALLEFMYKGEVHVSQEALNSFLKSAESLQVKGLSTETGRLAAQQAQQHMGDLSPLDSPTGRRSIRNSLSGGSSIVPGGVGIGLGGGVTGANSMPGMGIGNGLSLAGMAAGGGMAAAANAAASSLSTLAASANVVDRCGSAGANIISGSASGIGGSHSGGSGNGSGAVGIGGNGVGSGGGNNGPISLGSGAGAAHHLGGSTGILKQECDSLMHPGGSSSSSGMGYTHVPPIYRPINYEPPRKRAIVRSPYSEQEQRGSVLRDGSKSSECPSPINKPPYHRPSSSASSTAPTEADTMHSERASPQSSRYENHSPSTTAGNGNATSSLERIVKSERNNGSANEANDDDRELMDESTDNGAEDLRVKLENLKYSPPPPPNSNTSSTTPNALLENLKADGTLSSNLAASIAPADMLNVWNATKMNNKNSVNTADGKKLKCLYCDRLYGYETNLRAHIRQRHQGIRVPCPFCERTFTRNNTEAAATAAASVVMNANKEAAKQRKRKTLKMALEKCMQRRDAMVAETTTGAGDGAEAGESGEAVDGAGSEEGAGSEGTEPLTYEQQQQRMHQELTQQIRAAMAAEQAAEAMDSTMNTTVNTTTTTTTTTTNTTGTTSDGCSDAEASDGSDRPMEVDEDQPPEPQPGSELVVVEPKIEVLSESEDEEDRLHMSEAEPDIQAEAIYDHMPNTPTSPPHIIPPNDTPTLTSTPKVNVEQ</sequence>
<dbReference type="Gene3D" id="3.30.160.60">
    <property type="entry name" value="Classic Zinc Finger"/>
    <property type="match status" value="1"/>
</dbReference>
<keyword evidence="8" id="KW-1185">Reference proteome</keyword>
<evidence type="ECO:0000313" key="8">
    <source>
        <dbReference type="Proteomes" id="UP000001292"/>
    </source>
</evidence>
<feature type="region of interest" description="Disordered" evidence="4">
    <location>
        <begin position="290"/>
        <end position="309"/>
    </location>
</feature>
<dbReference type="Proteomes" id="UP000001292">
    <property type="component" value="Unassembled WGS sequence"/>
</dbReference>
<feature type="compositionally biased region" description="Low complexity" evidence="4">
    <location>
        <begin position="656"/>
        <end position="692"/>
    </location>
</feature>
<organism evidence="8">
    <name type="scientific">Drosophila sechellia</name>
    <name type="common">Fruit fly</name>
    <dbReference type="NCBI Taxonomy" id="7238"/>
    <lineage>
        <taxon>Eukaryota</taxon>
        <taxon>Metazoa</taxon>
        <taxon>Ecdysozoa</taxon>
        <taxon>Arthropoda</taxon>
        <taxon>Hexapoda</taxon>
        <taxon>Insecta</taxon>
        <taxon>Pterygota</taxon>
        <taxon>Neoptera</taxon>
        <taxon>Endopterygota</taxon>
        <taxon>Diptera</taxon>
        <taxon>Brachycera</taxon>
        <taxon>Muscomorpha</taxon>
        <taxon>Ephydroidea</taxon>
        <taxon>Drosophilidae</taxon>
        <taxon>Drosophila</taxon>
        <taxon>Sophophora</taxon>
    </lineage>
</organism>
<name>B4IDA8_DROSE</name>
<dbReference type="GO" id="GO:0048468">
    <property type="term" value="P:cell development"/>
    <property type="evidence" value="ECO:0007669"/>
    <property type="project" value="UniProtKB-ARBA"/>
</dbReference>
<feature type="region of interest" description="Disordered" evidence="4">
    <location>
        <begin position="329"/>
        <end position="436"/>
    </location>
</feature>
<dbReference type="Gene3D" id="3.30.710.10">
    <property type="entry name" value="Potassium Channel Kv1.1, Chain A"/>
    <property type="match status" value="1"/>
</dbReference>
<evidence type="ECO:0000259" key="6">
    <source>
        <dbReference type="PROSITE" id="PS50157"/>
    </source>
</evidence>
<dbReference type="GO" id="GO:0005634">
    <property type="term" value="C:nucleus"/>
    <property type="evidence" value="ECO:0007669"/>
    <property type="project" value="UniProtKB-SubCell"/>
</dbReference>
<feature type="region of interest" description="Disordered" evidence="4">
    <location>
        <begin position="605"/>
        <end position="635"/>
    </location>
</feature>
<dbReference type="PROSITE" id="PS50097">
    <property type="entry name" value="BTB"/>
    <property type="match status" value="1"/>
</dbReference>
<keyword evidence="3" id="KW-0479">Metal-binding</keyword>
<dbReference type="PROSITE" id="PS00028">
    <property type="entry name" value="ZINC_FINGER_C2H2_1"/>
    <property type="match status" value="1"/>
</dbReference>
<feature type="compositionally biased region" description="Pro residues" evidence="4">
    <location>
        <begin position="767"/>
        <end position="778"/>
    </location>
</feature>
<keyword evidence="3" id="KW-0863">Zinc-finger</keyword>
<dbReference type="Pfam" id="PF00651">
    <property type="entry name" value="BTB"/>
    <property type="match status" value="1"/>
</dbReference>
<dbReference type="GO" id="GO:0003006">
    <property type="term" value="P:developmental process involved in reproduction"/>
    <property type="evidence" value="ECO:0007669"/>
    <property type="project" value="UniProtKB-ARBA"/>
</dbReference>
<dbReference type="PROSITE" id="PS50157">
    <property type="entry name" value="ZINC_FINGER_C2H2_2"/>
    <property type="match status" value="1"/>
</dbReference>
<dbReference type="OMA" id="ANHSPXE"/>
<feature type="region of interest" description="Disordered" evidence="4">
    <location>
        <begin position="449"/>
        <end position="468"/>
    </location>
</feature>
<feature type="compositionally biased region" description="Polar residues" evidence="4">
    <location>
        <begin position="779"/>
        <end position="792"/>
    </location>
</feature>
<feature type="domain" description="BTB" evidence="5">
    <location>
        <begin position="32"/>
        <end position="98"/>
    </location>
</feature>
<dbReference type="PANTHER" id="PTHR23110:SF94">
    <property type="entry name" value="ZINC FINGER PROTEIN CHINMO"/>
    <property type="match status" value="1"/>
</dbReference>
<dbReference type="SUPFAM" id="SSF54695">
    <property type="entry name" value="POZ domain"/>
    <property type="match status" value="1"/>
</dbReference>